<dbReference type="EMBL" id="JAECZO010000109">
    <property type="protein sequence ID" value="KAK7197526.1"/>
    <property type="molecule type" value="Genomic_DNA"/>
</dbReference>
<accession>A0AAW0EVJ1</accession>
<sequence>MASRVPHIVLVALLAFAMAMPLVAAQYPCNLAHCTECSNASPNMCSKCELGYVVDFELRCMMIGTCNVQNCVQCFPNDNTRCSTCNSNYDMSAAYTCVPKRRSGASAPAMAMMGAATVVLVAAATVAF</sequence>
<feature type="signal peptide" evidence="1">
    <location>
        <begin position="1"/>
        <end position="25"/>
    </location>
</feature>
<evidence type="ECO:0000313" key="3">
    <source>
        <dbReference type="Proteomes" id="UP001430356"/>
    </source>
</evidence>
<gene>
    <name evidence="2" type="ORF">NESM_000702400</name>
</gene>
<evidence type="ECO:0000313" key="2">
    <source>
        <dbReference type="EMBL" id="KAK7197526.1"/>
    </source>
</evidence>
<organism evidence="2 3">
    <name type="scientific">Novymonas esmeraldas</name>
    <dbReference type="NCBI Taxonomy" id="1808958"/>
    <lineage>
        <taxon>Eukaryota</taxon>
        <taxon>Discoba</taxon>
        <taxon>Euglenozoa</taxon>
        <taxon>Kinetoplastea</taxon>
        <taxon>Metakinetoplastina</taxon>
        <taxon>Trypanosomatida</taxon>
        <taxon>Trypanosomatidae</taxon>
        <taxon>Novymonas</taxon>
    </lineage>
</organism>
<proteinExistence type="predicted"/>
<dbReference type="SUPFAM" id="SSF57184">
    <property type="entry name" value="Growth factor receptor domain"/>
    <property type="match status" value="1"/>
</dbReference>
<keyword evidence="3" id="KW-1185">Reference proteome</keyword>
<evidence type="ECO:0000256" key="1">
    <source>
        <dbReference type="SAM" id="SignalP"/>
    </source>
</evidence>
<dbReference type="InterPro" id="IPR009030">
    <property type="entry name" value="Growth_fac_rcpt_cys_sf"/>
</dbReference>
<feature type="chain" id="PRO_5043350993" description="Surface antigen-like protein" evidence="1">
    <location>
        <begin position="26"/>
        <end position="128"/>
    </location>
</feature>
<dbReference type="AlphaFoldDB" id="A0AAW0EVJ1"/>
<keyword evidence="1" id="KW-0732">Signal</keyword>
<protein>
    <recommendedName>
        <fullName evidence="4">Surface antigen-like protein</fullName>
    </recommendedName>
</protein>
<name>A0AAW0EVJ1_9TRYP</name>
<comment type="caution">
    <text evidence="2">The sequence shown here is derived from an EMBL/GenBank/DDBJ whole genome shotgun (WGS) entry which is preliminary data.</text>
</comment>
<evidence type="ECO:0008006" key="4">
    <source>
        <dbReference type="Google" id="ProtNLM"/>
    </source>
</evidence>
<reference evidence="2 3" key="1">
    <citation type="journal article" date="2021" name="MBio">
        <title>A New Model Trypanosomatid, Novymonas esmeraldas: Genomic Perception of Its 'Candidatus Pandoraea novymonadis' Endosymbiont.</title>
        <authorList>
            <person name="Zakharova A."/>
            <person name="Saura A."/>
            <person name="Butenko A."/>
            <person name="Podesvova L."/>
            <person name="Warmusova S."/>
            <person name="Kostygov A.Y."/>
            <person name="Nenarokova A."/>
            <person name="Lukes J."/>
            <person name="Opperdoes F.R."/>
            <person name="Yurchenko V."/>
        </authorList>
    </citation>
    <scope>NUCLEOTIDE SEQUENCE [LARGE SCALE GENOMIC DNA]</scope>
    <source>
        <strain evidence="2 3">E262AT.01</strain>
    </source>
</reference>
<dbReference type="Proteomes" id="UP001430356">
    <property type="component" value="Unassembled WGS sequence"/>
</dbReference>